<evidence type="ECO:0000256" key="1">
    <source>
        <dbReference type="ARBA" id="ARBA00004141"/>
    </source>
</evidence>
<dbReference type="OrthoDB" id="387657at2759"/>
<keyword evidence="7" id="KW-0378">Hydrolase</keyword>
<reference evidence="15 16" key="1">
    <citation type="submission" date="2016-10" db="EMBL/GenBank/DDBJ databases">
        <authorList>
            <person name="de Groot N.N."/>
        </authorList>
    </citation>
    <scope>NUCLEOTIDE SEQUENCE [LARGE SCALE GENOMIC DNA]</scope>
    <source>
        <strain evidence="15 16">CBS 141442</strain>
    </source>
</reference>
<evidence type="ECO:0000313" key="15">
    <source>
        <dbReference type="EMBL" id="SGZ49817.1"/>
    </source>
</evidence>
<keyword evidence="10 13" id="KW-1133">Transmembrane helix</keyword>
<comment type="subcellular location">
    <subcellularLocation>
        <location evidence="1">Membrane</location>
        <topology evidence="1">Multi-pass membrane protein</topology>
    </subcellularLocation>
</comment>
<evidence type="ECO:0000256" key="8">
    <source>
        <dbReference type="ARBA" id="ARBA00022842"/>
    </source>
</evidence>
<dbReference type="GO" id="GO:0006665">
    <property type="term" value="P:sphingolipid metabolic process"/>
    <property type="evidence" value="ECO:0007669"/>
    <property type="project" value="UniProtKB-KW"/>
</dbReference>
<evidence type="ECO:0000313" key="16">
    <source>
        <dbReference type="Proteomes" id="UP000182334"/>
    </source>
</evidence>
<feature type="transmembrane region" description="Helical" evidence="13">
    <location>
        <begin position="340"/>
        <end position="360"/>
    </location>
</feature>
<evidence type="ECO:0000256" key="4">
    <source>
        <dbReference type="ARBA" id="ARBA00006335"/>
    </source>
</evidence>
<dbReference type="InterPro" id="IPR005135">
    <property type="entry name" value="Endo/exonuclease/phosphatase"/>
</dbReference>
<sequence length="415" mass="46846">MEKKPLKLLTFNTWGLKYVSKHRKERLNAIAHQLAQSDYDVVALQEVWVQEDWDYIESRCKHIFPYRRQFRSGILTGPGLSILLKVPISSTFLYRFPINGRPSAFFRGDWFVGKSIAVTILDPKVTGSSKIALLNSHMHAPYAQTGDAAYATHRACQAWDLAKLVSTLRKAGYAVVQVGDLNSKPGLLPYRLFTIEGELADSWDVLHGELALLSDEIAVMDAREQIERGGVTCNSRINTWRANRAPWEACRLDYALIDQDRLTPILAGVHFTELLPLPISCSFSDHFAYCVELAIKTVVSDTTHHSVAEKSEVYQELIANVENYLNETIPFQENWRKWHLILSLIVVVLIQIAITFAAIALPWATIFLSIGSTLIGITGIVNGMIWYFGVRSEKRALEEVKMEVEDALRALELSN</sequence>
<dbReference type="GO" id="GO:0004767">
    <property type="term" value="F:sphingomyelin phosphodiesterase activity"/>
    <property type="evidence" value="ECO:0007669"/>
    <property type="project" value="InterPro"/>
</dbReference>
<evidence type="ECO:0000256" key="10">
    <source>
        <dbReference type="ARBA" id="ARBA00022989"/>
    </source>
</evidence>
<dbReference type="Gene3D" id="3.60.10.10">
    <property type="entry name" value="Endonuclease/exonuclease/phosphatase"/>
    <property type="match status" value="1"/>
</dbReference>
<name>A0A1L0BEH1_9ASCO</name>
<dbReference type="GO" id="GO:0016020">
    <property type="term" value="C:membrane"/>
    <property type="evidence" value="ECO:0007669"/>
    <property type="project" value="UniProtKB-SubCell"/>
</dbReference>
<dbReference type="Pfam" id="PF03372">
    <property type="entry name" value="Exo_endo_phos"/>
    <property type="match status" value="1"/>
</dbReference>
<proteinExistence type="inferred from homology"/>
<organism evidence="15 16">
    <name type="scientific">Sungouiella intermedia</name>
    <dbReference type="NCBI Taxonomy" id="45354"/>
    <lineage>
        <taxon>Eukaryota</taxon>
        <taxon>Fungi</taxon>
        <taxon>Dikarya</taxon>
        <taxon>Ascomycota</taxon>
        <taxon>Saccharomycotina</taxon>
        <taxon>Pichiomycetes</taxon>
        <taxon>Metschnikowiaceae</taxon>
        <taxon>Sungouiella</taxon>
    </lineage>
</organism>
<comment type="pathway">
    <text evidence="3">Sphingolipid metabolism.</text>
</comment>
<keyword evidence="12 13" id="KW-0472">Membrane</keyword>
<dbReference type="SUPFAM" id="SSF56219">
    <property type="entry name" value="DNase I-like"/>
    <property type="match status" value="1"/>
</dbReference>
<keyword evidence="11" id="KW-0443">Lipid metabolism</keyword>
<evidence type="ECO:0000256" key="6">
    <source>
        <dbReference type="ARBA" id="ARBA00022723"/>
    </source>
</evidence>
<dbReference type="PANTHER" id="PTHR16320">
    <property type="entry name" value="SPHINGOMYELINASE FAMILY MEMBER"/>
    <property type="match status" value="1"/>
</dbReference>
<evidence type="ECO:0000256" key="2">
    <source>
        <dbReference type="ARBA" id="ARBA00004760"/>
    </source>
</evidence>
<dbReference type="InterPro" id="IPR036691">
    <property type="entry name" value="Endo/exonu/phosph_ase_sf"/>
</dbReference>
<protein>
    <submittedName>
        <fullName evidence="15">CIC11C00000004084</fullName>
    </submittedName>
</protein>
<dbReference type="AlphaFoldDB" id="A0A1L0BEH1"/>
<evidence type="ECO:0000256" key="13">
    <source>
        <dbReference type="SAM" id="Phobius"/>
    </source>
</evidence>
<gene>
    <name evidence="15" type="ORF">SAMEA4029010_CIC11G00000004084</name>
</gene>
<evidence type="ECO:0000256" key="11">
    <source>
        <dbReference type="ARBA" id="ARBA00023098"/>
    </source>
</evidence>
<feature type="transmembrane region" description="Helical" evidence="13">
    <location>
        <begin position="366"/>
        <end position="388"/>
    </location>
</feature>
<evidence type="ECO:0000256" key="7">
    <source>
        <dbReference type="ARBA" id="ARBA00022801"/>
    </source>
</evidence>
<keyword evidence="16" id="KW-1185">Reference proteome</keyword>
<keyword evidence="8" id="KW-0460">Magnesium</keyword>
<comment type="similarity">
    <text evidence="4">Belongs to the neutral sphingomyelinase family.</text>
</comment>
<keyword evidence="9" id="KW-0746">Sphingolipid metabolism</keyword>
<keyword evidence="5 13" id="KW-0812">Transmembrane</keyword>
<evidence type="ECO:0000256" key="5">
    <source>
        <dbReference type="ARBA" id="ARBA00022692"/>
    </source>
</evidence>
<evidence type="ECO:0000256" key="12">
    <source>
        <dbReference type="ARBA" id="ARBA00023136"/>
    </source>
</evidence>
<comment type="pathway">
    <text evidence="2">Lipid metabolism; sphingolipid metabolism.</text>
</comment>
<dbReference type="FunFam" id="3.60.10.10:FF:000073">
    <property type="entry name" value="Inositol phosphosphingolipid phospholipase"/>
    <property type="match status" value="1"/>
</dbReference>
<dbReference type="STRING" id="45354.A0A1L0BEH1"/>
<keyword evidence="6" id="KW-0479">Metal-binding</keyword>
<dbReference type="GO" id="GO:0046872">
    <property type="term" value="F:metal ion binding"/>
    <property type="evidence" value="ECO:0007669"/>
    <property type="project" value="UniProtKB-KW"/>
</dbReference>
<dbReference type="PANTHER" id="PTHR16320:SF24">
    <property type="entry name" value="PHOSPHODIESTERASE, PUTATIVE-RELATED"/>
    <property type="match status" value="1"/>
</dbReference>
<evidence type="ECO:0000256" key="3">
    <source>
        <dbReference type="ARBA" id="ARBA00004991"/>
    </source>
</evidence>
<dbReference type="EMBL" id="LT635757">
    <property type="protein sequence ID" value="SGZ49817.1"/>
    <property type="molecule type" value="Genomic_DNA"/>
</dbReference>
<feature type="domain" description="Endonuclease/exonuclease/phosphatase" evidence="14">
    <location>
        <begin position="9"/>
        <end position="286"/>
    </location>
</feature>
<evidence type="ECO:0000256" key="9">
    <source>
        <dbReference type="ARBA" id="ARBA00022919"/>
    </source>
</evidence>
<accession>A0A1L0BEH1</accession>
<dbReference type="InterPro" id="IPR038772">
    <property type="entry name" value="Sph/SMPD2-like"/>
</dbReference>
<evidence type="ECO:0000259" key="14">
    <source>
        <dbReference type="Pfam" id="PF03372"/>
    </source>
</evidence>
<dbReference type="Proteomes" id="UP000182334">
    <property type="component" value="Chromosome II"/>
</dbReference>